<evidence type="ECO:0000313" key="2">
    <source>
        <dbReference type="Proteomes" id="UP000326380"/>
    </source>
</evidence>
<name>A0A7L4ZW60_9BACT</name>
<gene>
    <name evidence="1" type="ORF">F0P96_20130</name>
</gene>
<comment type="caution">
    <text evidence="1">The sequence shown here is derived from an EMBL/GenBank/DDBJ whole genome shotgun (WGS) entry which is preliminary data.</text>
</comment>
<evidence type="ECO:0000313" key="1">
    <source>
        <dbReference type="EMBL" id="KAA9325313.1"/>
    </source>
</evidence>
<dbReference type="AlphaFoldDB" id="A0A7L4ZW60"/>
<organism evidence="1 2">
    <name type="scientific">Hymenobacter busanensis</name>
    <dbReference type="NCBI Taxonomy" id="2607656"/>
    <lineage>
        <taxon>Bacteria</taxon>
        <taxon>Pseudomonadati</taxon>
        <taxon>Bacteroidota</taxon>
        <taxon>Cytophagia</taxon>
        <taxon>Cytophagales</taxon>
        <taxon>Hymenobacteraceae</taxon>
        <taxon>Hymenobacter</taxon>
    </lineage>
</organism>
<reference evidence="1 2" key="1">
    <citation type="submission" date="2019-09" db="EMBL/GenBank/DDBJ databases">
        <title>Genome sequence of Hymenobacter sp. M3.</title>
        <authorList>
            <person name="Srinivasan S."/>
        </authorList>
    </citation>
    <scope>NUCLEOTIDE SEQUENCE [LARGE SCALE GENOMIC DNA]</scope>
    <source>
        <strain evidence="1 2">M3</strain>
    </source>
</reference>
<dbReference type="Proteomes" id="UP000326380">
    <property type="component" value="Unassembled WGS sequence"/>
</dbReference>
<dbReference type="RefSeq" id="WP_151080796.1">
    <property type="nucleotide sequence ID" value="NZ_CP047647.1"/>
</dbReference>
<keyword evidence="2" id="KW-1185">Reference proteome</keyword>
<dbReference type="EMBL" id="VTWU01000010">
    <property type="protein sequence ID" value="KAA9325313.1"/>
    <property type="molecule type" value="Genomic_DNA"/>
</dbReference>
<accession>A0A7L4ZW60</accession>
<proteinExistence type="predicted"/>
<protein>
    <submittedName>
        <fullName evidence="1">Uncharacterized protein</fullName>
    </submittedName>
</protein>
<sequence length="273" mass="29761">MHGGVVRRLLGFSFLIFSLNAAAQDAPADDTPAAGPAPLGLTLRFNPLGLINKVRGQAEVGLGRQFGLGLVGSYYYLGDVTGPKLEPYLRFYTSPKRFGHGFYVQGKVSFGRFTSTFNYDRTATVYRPDGFLESITAEYELPITRRFDAVGGGAGVGYQFRAGRAHRVVIDVYAGLQYTPLPRTVGSYSETVREPSGRRTVTEWDAFDADVQWYLIGPGSVFNGMASIGYTLGGGNHLAAHREWKRRPAPAEPDAAGIRKASLTRPASATPRW</sequence>